<dbReference type="AlphaFoldDB" id="R4KFB7"/>
<dbReference type="RefSeq" id="WP_006521009.1">
    <property type="nucleotide sequence ID" value="NC_021184.1"/>
</dbReference>
<keyword evidence="2" id="KW-1185">Reference proteome</keyword>
<dbReference type="EMBL" id="CP003273">
    <property type="protein sequence ID" value="AGL00357.1"/>
    <property type="molecule type" value="Genomic_DNA"/>
</dbReference>
<dbReference type="HOGENOM" id="CLU_2522122_0_0_9"/>
<reference evidence="1 2" key="1">
    <citation type="submission" date="2012-01" db="EMBL/GenBank/DDBJ databases">
        <title>Complete sequence of Desulfotomaculum gibsoniae DSM 7213.</title>
        <authorList>
            <consortium name="US DOE Joint Genome Institute"/>
            <person name="Lucas S."/>
            <person name="Han J."/>
            <person name="Lapidus A."/>
            <person name="Cheng J.-F."/>
            <person name="Goodwin L."/>
            <person name="Pitluck S."/>
            <person name="Peters L."/>
            <person name="Ovchinnikova G."/>
            <person name="Teshima H."/>
            <person name="Detter J.C."/>
            <person name="Han C."/>
            <person name="Tapia R."/>
            <person name="Land M."/>
            <person name="Hauser L."/>
            <person name="Kyrpides N."/>
            <person name="Ivanova N."/>
            <person name="Pagani I."/>
            <person name="Parshina S."/>
            <person name="Plugge C."/>
            <person name="Muyzer G."/>
            <person name="Kuever J."/>
            <person name="Ivanova A."/>
            <person name="Nazina T."/>
            <person name="Klenk H.-P."/>
            <person name="Brambilla E."/>
            <person name="Spring S."/>
            <person name="Stams A.F."/>
            <person name="Woyke T."/>
        </authorList>
    </citation>
    <scope>NUCLEOTIDE SEQUENCE [LARGE SCALE GENOMIC DNA]</scope>
    <source>
        <strain evidence="1 2">DSM 7213</strain>
    </source>
</reference>
<protein>
    <submittedName>
        <fullName evidence="1">Uncharacterized protein</fullName>
    </submittedName>
</protein>
<sequence length="84" mass="10218">MLQSNKQIISRNNQWKIYNVWQSSIRNPVEIDPLKTFQWYCDAWAMASTQNSDWLRKKVVKEKVWRLQKMRQAFALLGEVYERP</sequence>
<accession>R4KFB7</accession>
<dbReference type="Proteomes" id="UP000013520">
    <property type="component" value="Chromosome"/>
</dbReference>
<name>R4KFB7_9FIRM</name>
<proteinExistence type="predicted"/>
<evidence type="ECO:0000313" key="2">
    <source>
        <dbReference type="Proteomes" id="UP000013520"/>
    </source>
</evidence>
<gene>
    <name evidence="1" type="ORF">Desgi_0805</name>
</gene>
<organism evidence="1 2">
    <name type="scientific">Desulfoscipio gibsoniae DSM 7213</name>
    <dbReference type="NCBI Taxonomy" id="767817"/>
    <lineage>
        <taxon>Bacteria</taxon>
        <taxon>Bacillati</taxon>
        <taxon>Bacillota</taxon>
        <taxon>Clostridia</taxon>
        <taxon>Eubacteriales</taxon>
        <taxon>Desulfallaceae</taxon>
        <taxon>Desulfoscipio</taxon>
    </lineage>
</organism>
<dbReference type="STRING" id="767817.Desgi_0805"/>
<dbReference type="KEGG" id="dgi:Desgi_0805"/>
<evidence type="ECO:0000313" key="1">
    <source>
        <dbReference type="EMBL" id="AGL00357.1"/>
    </source>
</evidence>